<dbReference type="RefSeq" id="XP_013421749.1">
    <property type="nucleotide sequence ID" value="XM_013566295.2"/>
</dbReference>
<keyword evidence="1" id="KW-0732">Signal</keyword>
<accession>A0A1S3KH12</accession>
<evidence type="ECO:0000256" key="1">
    <source>
        <dbReference type="SAM" id="SignalP"/>
    </source>
</evidence>
<proteinExistence type="predicted"/>
<evidence type="ECO:0000313" key="2">
    <source>
        <dbReference type="Proteomes" id="UP000085678"/>
    </source>
</evidence>
<reference evidence="3" key="1">
    <citation type="submission" date="2025-08" db="UniProtKB">
        <authorList>
            <consortium name="RefSeq"/>
        </authorList>
    </citation>
    <scope>IDENTIFICATION</scope>
    <source>
        <tissue evidence="3">Gonads</tissue>
    </source>
</reference>
<gene>
    <name evidence="3" type="primary">LOC106181807</name>
</gene>
<dbReference type="Proteomes" id="UP000085678">
    <property type="component" value="Unplaced"/>
</dbReference>
<keyword evidence="2" id="KW-1185">Reference proteome</keyword>
<feature type="chain" id="PRO_5010178876" evidence="1">
    <location>
        <begin position="23"/>
        <end position="170"/>
    </location>
</feature>
<protein>
    <submittedName>
        <fullName evidence="3">Uncharacterized protein LOC106181807 isoform X1</fullName>
    </submittedName>
</protein>
<evidence type="ECO:0000313" key="3">
    <source>
        <dbReference type="RefSeq" id="XP_013421749.1"/>
    </source>
</evidence>
<feature type="signal peptide" evidence="1">
    <location>
        <begin position="1"/>
        <end position="22"/>
    </location>
</feature>
<sequence length="170" mass="19196">MMARVFLLAVVLVVQIVGYTVAQKSSCEELGTVFYPVPATRCEEFSQEAKFGAPSQYRIKKCKPDLAFDVHECACNWKYAFTCPNTLNYPETPKFIACMADCMYKTSQEIQDIFSQCGTNFGCWDSRGGGRCHSRCNIEPEEPGAYRVDIRLSSLFVYILGLTLSPLYIF</sequence>
<dbReference type="AlphaFoldDB" id="A0A1S3KH12"/>
<organism evidence="2 3">
    <name type="scientific">Lingula anatina</name>
    <name type="common">Brachiopod</name>
    <name type="synonym">Lingula unguis</name>
    <dbReference type="NCBI Taxonomy" id="7574"/>
    <lineage>
        <taxon>Eukaryota</taxon>
        <taxon>Metazoa</taxon>
        <taxon>Spiralia</taxon>
        <taxon>Lophotrochozoa</taxon>
        <taxon>Brachiopoda</taxon>
        <taxon>Linguliformea</taxon>
        <taxon>Lingulata</taxon>
        <taxon>Lingulida</taxon>
        <taxon>Linguloidea</taxon>
        <taxon>Lingulidae</taxon>
        <taxon>Lingula</taxon>
    </lineage>
</organism>
<dbReference type="InParanoid" id="A0A1S3KH12"/>
<name>A0A1S3KH12_LINAN</name>
<dbReference type="GeneID" id="106181807"/>
<dbReference type="KEGG" id="lak:106181807"/>